<proteinExistence type="predicted"/>
<dbReference type="AlphaFoldDB" id="A0A090MV31"/>
<feature type="chain" id="PRO_5001860358" evidence="1">
    <location>
        <begin position="25"/>
        <end position="68"/>
    </location>
</feature>
<protein>
    <submittedName>
        <fullName evidence="2">Uncharacterized protein</fullName>
    </submittedName>
</protein>
<organism evidence="2 3">
    <name type="scientific">Afipia felis</name>
    <name type="common">Cat scratch disease bacillus</name>
    <dbReference type="NCBI Taxonomy" id="1035"/>
    <lineage>
        <taxon>Bacteria</taxon>
        <taxon>Pseudomonadati</taxon>
        <taxon>Pseudomonadota</taxon>
        <taxon>Alphaproteobacteria</taxon>
        <taxon>Hyphomicrobiales</taxon>
        <taxon>Nitrobacteraceae</taxon>
        <taxon>Afipia</taxon>
    </lineage>
</organism>
<dbReference type="Proteomes" id="UP000035762">
    <property type="component" value="Unassembled WGS sequence"/>
</dbReference>
<evidence type="ECO:0000313" key="3">
    <source>
        <dbReference type="Proteomes" id="UP000035762"/>
    </source>
</evidence>
<accession>A0A090MV31</accession>
<reference evidence="2 3" key="1">
    <citation type="journal article" date="2014" name="Genome Announc.">
        <title>Genome Sequence of Afipia felis Strain 76713, Isolated in Hospital Water Using an Amoeba Co-Culture Procedure.</title>
        <authorList>
            <person name="Benamar S."/>
            <person name="La Scola B."/>
            <person name="Croce O."/>
        </authorList>
    </citation>
    <scope>NUCLEOTIDE SEQUENCE [LARGE SCALE GENOMIC DNA]</scope>
    <source>
        <strain evidence="2 3">76713</strain>
    </source>
</reference>
<comment type="caution">
    <text evidence="2">The sequence shown here is derived from an EMBL/GenBank/DDBJ whole genome shotgun (WGS) entry which is preliminary data.</text>
</comment>
<evidence type="ECO:0000256" key="1">
    <source>
        <dbReference type="SAM" id="SignalP"/>
    </source>
</evidence>
<keyword evidence="3" id="KW-1185">Reference proteome</keyword>
<dbReference type="EMBL" id="CCAZ020000002">
    <property type="protein sequence ID" value="CEG10292.1"/>
    <property type="molecule type" value="Genomic_DNA"/>
</dbReference>
<keyword evidence="1" id="KW-0732">Signal</keyword>
<feature type="signal peptide" evidence="1">
    <location>
        <begin position="1"/>
        <end position="24"/>
    </location>
</feature>
<sequence>MFLRSVLAAAAFAAAVLPAESVFAEGARKANQGQQREIGSKVIEKANALLDSLTPARRNEALVDYRSR</sequence>
<gene>
    <name evidence="2" type="ORF">BN961_03730</name>
</gene>
<evidence type="ECO:0000313" key="2">
    <source>
        <dbReference type="EMBL" id="CEG10292.1"/>
    </source>
</evidence>
<name>A0A090MV31_AFIFE</name>